<evidence type="ECO:0000313" key="1">
    <source>
        <dbReference type="EMBL" id="UPQ80734.1"/>
    </source>
</evidence>
<dbReference type="RefSeq" id="WP_248436619.1">
    <property type="nucleotide sequence ID" value="NZ_CP096205.1"/>
</dbReference>
<keyword evidence="2" id="KW-1185">Reference proteome</keyword>
<sequence length="101" mass="11722">MSTTNTQSLDFKVNEQGKNKLFQTQLKTIFEYLKNNTATASMVAEATGVPQKSICRYKRDLEKQGLLYEVEKRHCKLTGFRAYYLTTNQDKMPKSNQTKLF</sequence>
<gene>
    <name evidence="1" type="ORF">M0M57_07815</name>
</gene>
<protein>
    <submittedName>
        <fullName evidence="1">Uncharacterized protein</fullName>
    </submittedName>
</protein>
<proteinExistence type="predicted"/>
<accession>A0ABY4KJ84</accession>
<dbReference type="InterPro" id="IPR036388">
    <property type="entry name" value="WH-like_DNA-bd_sf"/>
</dbReference>
<dbReference type="EMBL" id="CP096205">
    <property type="protein sequence ID" value="UPQ80734.1"/>
    <property type="molecule type" value="Genomic_DNA"/>
</dbReference>
<name>A0ABY4KJ84_9FLAO</name>
<organism evidence="1 2">
    <name type="scientific">Flavobacterium azooxidireducens</name>
    <dbReference type="NCBI Taxonomy" id="1871076"/>
    <lineage>
        <taxon>Bacteria</taxon>
        <taxon>Pseudomonadati</taxon>
        <taxon>Bacteroidota</taxon>
        <taxon>Flavobacteriia</taxon>
        <taxon>Flavobacteriales</taxon>
        <taxon>Flavobacteriaceae</taxon>
        <taxon>Flavobacterium</taxon>
    </lineage>
</organism>
<evidence type="ECO:0000313" key="2">
    <source>
        <dbReference type="Proteomes" id="UP000830583"/>
    </source>
</evidence>
<dbReference type="Proteomes" id="UP000830583">
    <property type="component" value="Chromosome"/>
</dbReference>
<dbReference type="Gene3D" id="1.10.10.10">
    <property type="entry name" value="Winged helix-like DNA-binding domain superfamily/Winged helix DNA-binding domain"/>
    <property type="match status" value="1"/>
</dbReference>
<reference evidence="1" key="1">
    <citation type="submission" date="2022-04" db="EMBL/GenBank/DDBJ databases">
        <title>Consumption of N2O by Flavobacterium azooxidireducens sp. nov. isolated from Decomposing Leaf Litter of Phragmites australis (Cav.).</title>
        <authorList>
            <person name="Behrendt U."/>
            <person name="Spanner T."/>
            <person name="Augustin J."/>
            <person name="Horn M.A."/>
            <person name="Kolb S."/>
            <person name="Ulrich A."/>
        </authorList>
    </citation>
    <scope>NUCLEOTIDE SEQUENCE</scope>
    <source>
        <strain evidence="1">IGB 4-14</strain>
    </source>
</reference>